<dbReference type="GO" id="GO:0051301">
    <property type="term" value="P:cell division"/>
    <property type="evidence" value="ECO:0007669"/>
    <property type="project" value="UniProtKB-KW"/>
</dbReference>
<dbReference type="InterPro" id="IPR036390">
    <property type="entry name" value="WH_DNA-bd_sf"/>
</dbReference>
<dbReference type="PANTHER" id="PTHR34298:SF2">
    <property type="entry name" value="SEGREGATION AND CONDENSATION PROTEIN B"/>
    <property type="match status" value="1"/>
</dbReference>
<evidence type="ECO:0000256" key="2">
    <source>
        <dbReference type="ARBA" id="ARBA00022618"/>
    </source>
</evidence>
<dbReference type="PIRSF" id="PIRSF019345">
    <property type="entry name" value="ScpB"/>
    <property type="match status" value="1"/>
</dbReference>
<accession>A0A937HW97</accession>
<dbReference type="GO" id="GO:0051304">
    <property type="term" value="P:chromosome separation"/>
    <property type="evidence" value="ECO:0007669"/>
    <property type="project" value="InterPro"/>
</dbReference>
<dbReference type="Gene3D" id="1.10.10.10">
    <property type="entry name" value="Winged helix-like DNA-binding domain superfamily/Winged helix DNA-binding domain"/>
    <property type="match status" value="2"/>
</dbReference>
<dbReference type="EMBL" id="JADHQC010000010">
    <property type="protein sequence ID" value="MBL6811735.1"/>
    <property type="molecule type" value="Genomic_DNA"/>
</dbReference>
<dbReference type="Pfam" id="PF04079">
    <property type="entry name" value="SMC_ScpB"/>
    <property type="match status" value="1"/>
</dbReference>
<keyword evidence="1" id="KW-0963">Cytoplasm</keyword>
<dbReference type="Proteomes" id="UP000744438">
    <property type="component" value="Unassembled WGS sequence"/>
</dbReference>
<dbReference type="InterPro" id="IPR005234">
    <property type="entry name" value="ScpB_csome_segregation"/>
</dbReference>
<comment type="caution">
    <text evidence="5">The sequence shown here is derived from an EMBL/GenBank/DDBJ whole genome shotgun (WGS) entry which is preliminary data.</text>
</comment>
<evidence type="ECO:0000313" key="6">
    <source>
        <dbReference type="Proteomes" id="UP000744438"/>
    </source>
</evidence>
<organism evidence="5 6">
    <name type="scientific">SAR86 cluster bacterium</name>
    <dbReference type="NCBI Taxonomy" id="2030880"/>
    <lineage>
        <taxon>Bacteria</taxon>
        <taxon>Pseudomonadati</taxon>
        <taxon>Pseudomonadota</taxon>
        <taxon>Gammaproteobacteria</taxon>
        <taxon>SAR86 cluster</taxon>
    </lineage>
</organism>
<gene>
    <name evidence="5" type="primary">scpB</name>
    <name evidence="5" type="ORF">ISQ63_02490</name>
</gene>
<keyword evidence="4" id="KW-0131">Cell cycle</keyword>
<evidence type="ECO:0000313" key="5">
    <source>
        <dbReference type="EMBL" id="MBL6811735.1"/>
    </source>
</evidence>
<keyword evidence="2" id="KW-0132">Cell division</keyword>
<dbReference type="SUPFAM" id="SSF46785">
    <property type="entry name" value="Winged helix' DNA-binding domain"/>
    <property type="match status" value="2"/>
</dbReference>
<evidence type="ECO:0000256" key="4">
    <source>
        <dbReference type="ARBA" id="ARBA00023306"/>
    </source>
</evidence>
<name>A0A937HW97_9GAMM</name>
<reference evidence="5" key="1">
    <citation type="submission" date="2020-10" db="EMBL/GenBank/DDBJ databases">
        <title>Microbiome of the Black Sea water column analyzed by genome centric metagenomics.</title>
        <authorList>
            <person name="Cabello-Yeves P.J."/>
            <person name="Callieri C."/>
            <person name="Picazo A."/>
            <person name="Mehrshad M."/>
            <person name="Haro-Moreno J.M."/>
            <person name="Roda-Garcia J."/>
            <person name="Dzembekova N."/>
            <person name="Slabakova V."/>
            <person name="Slabakova N."/>
            <person name="Moncheva S."/>
            <person name="Rodriguez-Valera F."/>
        </authorList>
    </citation>
    <scope>NUCLEOTIDE SEQUENCE</scope>
    <source>
        <strain evidence="5">BS307-5m-G49</strain>
    </source>
</reference>
<proteinExistence type="predicted"/>
<dbReference type="InterPro" id="IPR036388">
    <property type="entry name" value="WH-like_DNA-bd_sf"/>
</dbReference>
<evidence type="ECO:0000256" key="1">
    <source>
        <dbReference type="ARBA" id="ARBA00022490"/>
    </source>
</evidence>
<keyword evidence="3" id="KW-0159">Chromosome partition</keyword>
<dbReference type="AlphaFoldDB" id="A0A937HW97"/>
<protein>
    <submittedName>
        <fullName evidence="5">SMC-Scp complex subunit ScpB</fullName>
    </submittedName>
</protein>
<sequence length="191" mass="21582">MDNLSLIIEALLFSSSRPLSEKEILSAFDLRSPPTSSEIKEALKSIEEKYSKNSIELVKVASGYRLRIRQEYSSWVAKLWEAKPQKYSRALLETLALIAYKQPITRGEIEEVRGVSVSSQIIRTLLDRSWIKVVGHRDVPGRPALFSTTKDFLDDLNLSKLSDLPELPEIQNIPEEAQISLLNEPSPSNSE</sequence>
<evidence type="ECO:0000256" key="3">
    <source>
        <dbReference type="ARBA" id="ARBA00022829"/>
    </source>
</evidence>
<dbReference type="NCBIfam" id="TIGR00281">
    <property type="entry name" value="SMC-Scp complex subunit ScpB"/>
    <property type="match status" value="1"/>
</dbReference>
<dbReference type="PANTHER" id="PTHR34298">
    <property type="entry name" value="SEGREGATION AND CONDENSATION PROTEIN B"/>
    <property type="match status" value="1"/>
</dbReference>